<protein>
    <recommendedName>
        <fullName evidence="1">Signal transduction histidine kinase dimerisation/phosphoacceptor domain-containing protein</fullName>
    </recommendedName>
</protein>
<organism evidence="2 3">
    <name type="scientific">Anisodus tanguticus</name>
    <dbReference type="NCBI Taxonomy" id="243964"/>
    <lineage>
        <taxon>Eukaryota</taxon>
        <taxon>Viridiplantae</taxon>
        <taxon>Streptophyta</taxon>
        <taxon>Embryophyta</taxon>
        <taxon>Tracheophyta</taxon>
        <taxon>Spermatophyta</taxon>
        <taxon>Magnoliopsida</taxon>
        <taxon>eudicotyledons</taxon>
        <taxon>Gunneridae</taxon>
        <taxon>Pentapetalae</taxon>
        <taxon>asterids</taxon>
        <taxon>lamiids</taxon>
        <taxon>Solanales</taxon>
        <taxon>Solanaceae</taxon>
        <taxon>Solanoideae</taxon>
        <taxon>Hyoscyameae</taxon>
        <taxon>Anisodus</taxon>
    </lineage>
</organism>
<evidence type="ECO:0000313" key="3">
    <source>
        <dbReference type="Proteomes" id="UP001291623"/>
    </source>
</evidence>
<dbReference type="Pfam" id="PF00512">
    <property type="entry name" value="HisKA"/>
    <property type="match status" value="1"/>
</dbReference>
<keyword evidence="3" id="KW-1185">Reference proteome</keyword>
<dbReference type="EMBL" id="JAVYJV010000023">
    <property type="protein sequence ID" value="KAK4338951.1"/>
    <property type="molecule type" value="Genomic_DNA"/>
</dbReference>
<dbReference type="Proteomes" id="UP001291623">
    <property type="component" value="Unassembled WGS sequence"/>
</dbReference>
<sequence>MKELAYICQEIKSPLNGIRFTKSLLEATDLTENQKQYLETSAACDLCCSDPPKMQPEFNLNKTEVKRSILEQN</sequence>
<name>A0AAE1UTA9_9SOLA</name>
<reference evidence="2" key="1">
    <citation type="submission" date="2023-12" db="EMBL/GenBank/DDBJ databases">
        <title>Genome assembly of Anisodus tanguticus.</title>
        <authorList>
            <person name="Wang Y.-J."/>
        </authorList>
    </citation>
    <scope>NUCLEOTIDE SEQUENCE</scope>
    <source>
        <strain evidence="2">KB-2021</strain>
        <tissue evidence="2">Leaf</tissue>
    </source>
</reference>
<gene>
    <name evidence="2" type="ORF">RND71_040413</name>
</gene>
<feature type="domain" description="Signal transduction histidine kinase dimerisation/phosphoacceptor" evidence="1">
    <location>
        <begin position="3"/>
        <end position="43"/>
    </location>
</feature>
<dbReference type="GO" id="GO:0000155">
    <property type="term" value="F:phosphorelay sensor kinase activity"/>
    <property type="evidence" value="ECO:0007669"/>
    <property type="project" value="InterPro"/>
</dbReference>
<accession>A0AAE1UTA9</accession>
<comment type="caution">
    <text evidence="2">The sequence shown here is derived from an EMBL/GenBank/DDBJ whole genome shotgun (WGS) entry which is preliminary data.</text>
</comment>
<dbReference type="InterPro" id="IPR003661">
    <property type="entry name" value="HisK_dim/P_dom"/>
</dbReference>
<evidence type="ECO:0000259" key="1">
    <source>
        <dbReference type="Pfam" id="PF00512"/>
    </source>
</evidence>
<evidence type="ECO:0000313" key="2">
    <source>
        <dbReference type="EMBL" id="KAK4338951.1"/>
    </source>
</evidence>
<dbReference type="AlphaFoldDB" id="A0AAE1UTA9"/>
<dbReference type="CDD" id="cd00082">
    <property type="entry name" value="HisKA"/>
    <property type="match status" value="1"/>
</dbReference>
<proteinExistence type="predicted"/>
<dbReference type="Gene3D" id="1.10.287.130">
    <property type="match status" value="1"/>
</dbReference>